<gene>
    <name evidence="2" type="ORF">BW733_05330</name>
</gene>
<dbReference type="InterPro" id="IPR016181">
    <property type="entry name" value="Acyl_CoA_acyltransferase"/>
</dbReference>
<accession>A0A1Q2CW47</accession>
<dbReference type="RefSeq" id="WP_077348576.1">
    <property type="nucleotide sequence ID" value="NZ_CP019607.1"/>
</dbReference>
<feature type="domain" description="N-acetyltransferase" evidence="1">
    <location>
        <begin position="3"/>
        <end position="145"/>
    </location>
</feature>
<dbReference type="Gene3D" id="3.40.630.30">
    <property type="match status" value="1"/>
</dbReference>
<sequence>MSIEIRRAGELAAAELYDLLRLRTDVFVVEQECAYPELDGRDLLADTVHLWVTEEGELLGTIRILHADGGRPIVGRVATARSARGRGIAARLMERGLALCGPTVEIELHAQDHLEGWYGRFGFVRDGEGYLEDGIAHVPMLRPAAPA</sequence>
<organism evidence="2 3">
    <name type="scientific">Tessaracoccus flavescens</name>
    <dbReference type="NCBI Taxonomy" id="399497"/>
    <lineage>
        <taxon>Bacteria</taxon>
        <taxon>Bacillati</taxon>
        <taxon>Actinomycetota</taxon>
        <taxon>Actinomycetes</taxon>
        <taxon>Propionibacteriales</taxon>
        <taxon>Propionibacteriaceae</taxon>
        <taxon>Tessaracoccus</taxon>
    </lineage>
</organism>
<protein>
    <submittedName>
        <fullName evidence="2">GNAT family N-acetyltransferase</fullName>
    </submittedName>
</protein>
<evidence type="ECO:0000313" key="3">
    <source>
        <dbReference type="Proteomes" id="UP000188235"/>
    </source>
</evidence>
<dbReference type="KEGG" id="tfa:BW733_05330"/>
<keyword evidence="2" id="KW-0808">Transferase</keyword>
<evidence type="ECO:0000313" key="2">
    <source>
        <dbReference type="EMBL" id="AQP50336.1"/>
    </source>
</evidence>
<dbReference type="SUPFAM" id="SSF55729">
    <property type="entry name" value="Acyl-CoA N-acyltransferases (Nat)"/>
    <property type="match status" value="1"/>
</dbReference>
<keyword evidence="3" id="KW-1185">Reference proteome</keyword>
<dbReference type="GO" id="GO:0016747">
    <property type="term" value="F:acyltransferase activity, transferring groups other than amino-acyl groups"/>
    <property type="evidence" value="ECO:0007669"/>
    <property type="project" value="InterPro"/>
</dbReference>
<name>A0A1Q2CW47_9ACTN</name>
<dbReference type="Pfam" id="PF13673">
    <property type="entry name" value="Acetyltransf_10"/>
    <property type="match status" value="1"/>
</dbReference>
<dbReference type="InterPro" id="IPR000182">
    <property type="entry name" value="GNAT_dom"/>
</dbReference>
<dbReference type="CDD" id="cd04301">
    <property type="entry name" value="NAT_SF"/>
    <property type="match status" value="1"/>
</dbReference>
<dbReference type="Proteomes" id="UP000188235">
    <property type="component" value="Chromosome"/>
</dbReference>
<dbReference type="EMBL" id="CP019607">
    <property type="protein sequence ID" value="AQP50336.1"/>
    <property type="molecule type" value="Genomic_DNA"/>
</dbReference>
<dbReference type="STRING" id="399497.BW733_05330"/>
<dbReference type="AlphaFoldDB" id="A0A1Q2CW47"/>
<dbReference type="PROSITE" id="PS51186">
    <property type="entry name" value="GNAT"/>
    <property type="match status" value="1"/>
</dbReference>
<proteinExistence type="predicted"/>
<evidence type="ECO:0000259" key="1">
    <source>
        <dbReference type="PROSITE" id="PS51186"/>
    </source>
</evidence>
<dbReference type="OrthoDB" id="9796171at2"/>
<reference evidence="2 3" key="1">
    <citation type="journal article" date="2008" name="Int. J. Syst. Evol. Microbiol.">
        <title>Tessaracoccus flavescens sp. nov., isolated from marine sediment.</title>
        <authorList>
            <person name="Lee D.W."/>
            <person name="Lee S.D."/>
        </authorList>
    </citation>
    <scope>NUCLEOTIDE SEQUENCE [LARGE SCALE GENOMIC DNA]</scope>
    <source>
        <strain evidence="2 3">SST-39T</strain>
    </source>
</reference>